<keyword evidence="1" id="KW-0812">Transmembrane</keyword>
<keyword evidence="1" id="KW-1133">Transmembrane helix</keyword>
<dbReference type="Proteomes" id="UP000657006">
    <property type="component" value="Unassembled WGS sequence"/>
</dbReference>
<gene>
    <name evidence="2" type="ORF">H8730_02925</name>
</gene>
<organism evidence="2 3">
    <name type="scientific">Bianquea renquensis</name>
    <dbReference type="NCBI Taxonomy" id="2763661"/>
    <lineage>
        <taxon>Bacteria</taxon>
        <taxon>Bacillati</taxon>
        <taxon>Bacillota</taxon>
        <taxon>Clostridia</taxon>
        <taxon>Eubacteriales</taxon>
        <taxon>Bianqueaceae</taxon>
        <taxon>Bianquea</taxon>
    </lineage>
</organism>
<protein>
    <submittedName>
        <fullName evidence="2">Uncharacterized protein</fullName>
    </submittedName>
</protein>
<accession>A0A926DNZ0</accession>
<dbReference type="RefSeq" id="WP_177714372.1">
    <property type="nucleotide sequence ID" value="NZ_JACRSQ010000003.1"/>
</dbReference>
<feature type="transmembrane region" description="Helical" evidence="1">
    <location>
        <begin position="12"/>
        <end position="28"/>
    </location>
</feature>
<dbReference type="EMBL" id="JACRSQ010000003">
    <property type="protein sequence ID" value="MBC8542500.1"/>
    <property type="molecule type" value="Genomic_DNA"/>
</dbReference>
<keyword evidence="1" id="KW-0472">Membrane</keyword>
<evidence type="ECO:0000313" key="2">
    <source>
        <dbReference type="EMBL" id="MBC8542500.1"/>
    </source>
</evidence>
<name>A0A926DNZ0_9FIRM</name>
<comment type="caution">
    <text evidence="2">The sequence shown here is derived from an EMBL/GenBank/DDBJ whole genome shotgun (WGS) entry which is preliminary data.</text>
</comment>
<keyword evidence="3" id="KW-1185">Reference proteome</keyword>
<sequence>MDWIAEYLPKLVYWAITGALAVVCGTLWKRVQKTHAQEAVERNAIREGVIAMLHNTLYRIHRIYMDQGYCTLGDKKSIESIYEAYSKLGGNGTGKQAYEEMMSLPTEPMEK</sequence>
<dbReference type="AlphaFoldDB" id="A0A926DNZ0"/>
<reference evidence="2" key="1">
    <citation type="submission" date="2020-08" db="EMBL/GenBank/DDBJ databases">
        <title>Genome public.</title>
        <authorList>
            <person name="Liu C."/>
            <person name="Sun Q."/>
        </authorList>
    </citation>
    <scope>NUCLEOTIDE SEQUENCE</scope>
    <source>
        <strain evidence="2">NSJ-32</strain>
    </source>
</reference>
<evidence type="ECO:0000256" key="1">
    <source>
        <dbReference type="SAM" id="Phobius"/>
    </source>
</evidence>
<proteinExistence type="predicted"/>
<evidence type="ECO:0000313" key="3">
    <source>
        <dbReference type="Proteomes" id="UP000657006"/>
    </source>
</evidence>